<protein>
    <submittedName>
        <fullName evidence="1">Uncharacterized protein</fullName>
    </submittedName>
</protein>
<sequence>MQTYFSCISHTACLDYHRRAYMINDLFWQSASIATLRQLGWADDELFLREGARLALRGELRARLGRDVGGDPLDVGAVPLQLLGVRREAGGHVGYADPGVGVLRDALHPAGHGHVLGEHVAVVDAGDLGHGVGVGRVVGVLPVVAGHPEHPLHGVEAEAAHEDVPDEAAPPGAGLDPDGRLRVDGHAVLGAHVADAAGHLAAQRDHGARGGDAGQPPDDDVLARHVEPDAVLVPPALHGHAVVAGDDVAVLDLDTRGRIRVNSIGIRRIHRRENGDATDGHIAAQNSGMTREIHR</sequence>
<name>C0PCU3_MAIZE</name>
<reference evidence="1" key="1">
    <citation type="journal article" date="2009" name="PLoS Genet.">
        <title>Sequencing, mapping, and analysis of 27,455 maize full-length cDNAs.</title>
        <authorList>
            <person name="Soderlund C."/>
            <person name="Descour A."/>
            <person name="Kudrna D."/>
            <person name="Bomhoff M."/>
            <person name="Boyd L."/>
            <person name="Currie J."/>
            <person name="Angelova A."/>
            <person name="Collura K."/>
            <person name="Wissotski M."/>
            <person name="Ashley E."/>
            <person name="Morrow D."/>
            <person name="Fernandes J."/>
            <person name="Walbot V."/>
            <person name="Yu Y."/>
        </authorList>
    </citation>
    <scope>NUCLEOTIDE SEQUENCE</scope>
    <source>
        <strain evidence="1">B73</strain>
    </source>
</reference>
<organism evidence="1">
    <name type="scientific">Zea mays</name>
    <name type="common">Maize</name>
    <dbReference type="NCBI Taxonomy" id="4577"/>
    <lineage>
        <taxon>Eukaryota</taxon>
        <taxon>Viridiplantae</taxon>
        <taxon>Streptophyta</taxon>
        <taxon>Embryophyta</taxon>
        <taxon>Tracheophyta</taxon>
        <taxon>Spermatophyta</taxon>
        <taxon>Magnoliopsida</taxon>
        <taxon>Liliopsida</taxon>
        <taxon>Poales</taxon>
        <taxon>Poaceae</taxon>
        <taxon>PACMAD clade</taxon>
        <taxon>Panicoideae</taxon>
        <taxon>Andropogonodae</taxon>
        <taxon>Andropogoneae</taxon>
        <taxon>Tripsacinae</taxon>
        <taxon>Zea</taxon>
    </lineage>
</organism>
<dbReference type="AlphaFoldDB" id="C0PCU3"/>
<reference evidence="1" key="2">
    <citation type="submission" date="2012-06" db="EMBL/GenBank/DDBJ databases">
        <authorList>
            <person name="Yu Y."/>
            <person name="Currie J."/>
            <person name="Lomeli R."/>
            <person name="Angelova A."/>
            <person name="Collura K."/>
            <person name="Wissotski M."/>
            <person name="Campos D."/>
            <person name="Kudrna D."/>
            <person name="Golser W."/>
            <person name="Ashely E."/>
            <person name="Descour A."/>
            <person name="Fernandes J."/>
            <person name="Soderlund C."/>
            <person name="Walbot V."/>
        </authorList>
    </citation>
    <scope>NUCLEOTIDE SEQUENCE</scope>
    <source>
        <strain evidence="1">B73</strain>
    </source>
</reference>
<accession>C0PCU3</accession>
<proteinExistence type="evidence at transcript level"/>
<evidence type="ECO:0000313" key="1">
    <source>
        <dbReference type="EMBL" id="ACN31988.1"/>
    </source>
</evidence>
<dbReference type="EMBL" id="BT066112">
    <property type="protein sequence ID" value="ACN31988.1"/>
    <property type="molecule type" value="mRNA"/>
</dbReference>